<feature type="transmembrane region" description="Helical" evidence="1">
    <location>
        <begin position="85"/>
        <end position="104"/>
    </location>
</feature>
<dbReference type="OrthoDB" id="148351at2"/>
<dbReference type="InterPro" id="IPR000620">
    <property type="entry name" value="EamA_dom"/>
</dbReference>
<feature type="transmembrane region" description="Helical" evidence="1">
    <location>
        <begin position="26"/>
        <end position="46"/>
    </location>
</feature>
<sequence>MMLLAVMLFTGIDTSAKWLSIAGLPVIEIVFLRYFGHFILATGYYLPTSGPAIFVSNAPRIQLLRSTFLCLSTVSNFWALKYLPITVTTTIAFAGPIATTLLAIPILGERVGIHRIIAVCCGFFGVLLVIQPWNAAFHPAMILSLFNLVIVSGYFITTRMIAGVERNATQQVWSSGFASMVLAPFAFAHWVWPDSITQWLVIVAMGAFGATGHISATAAHRRADASILAPMFYTQVFSATLVGIFIFDTWPTLWTLAGGAVIIGSGAYIWQRTRRKSKAPPAPLV</sequence>
<keyword evidence="1" id="KW-0472">Membrane</keyword>
<evidence type="ECO:0000313" key="4">
    <source>
        <dbReference type="Proteomes" id="UP000388235"/>
    </source>
</evidence>
<dbReference type="Gene3D" id="1.10.3730.20">
    <property type="match status" value="1"/>
</dbReference>
<keyword evidence="4" id="KW-1185">Reference proteome</keyword>
<keyword evidence="1" id="KW-1133">Transmembrane helix</keyword>
<dbReference type="SUPFAM" id="SSF103481">
    <property type="entry name" value="Multidrug resistance efflux transporter EmrE"/>
    <property type="match status" value="2"/>
</dbReference>
<dbReference type="PANTHER" id="PTHR22911:SF103">
    <property type="entry name" value="BLR2811 PROTEIN"/>
    <property type="match status" value="1"/>
</dbReference>
<feature type="domain" description="EamA" evidence="2">
    <location>
        <begin position="140"/>
        <end position="265"/>
    </location>
</feature>
<reference evidence="3 4" key="1">
    <citation type="submission" date="2019-11" db="EMBL/GenBank/DDBJ databases">
        <authorList>
            <person name="Khan S.A."/>
            <person name="Jeon C.O."/>
            <person name="Chun B.H."/>
        </authorList>
    </citation>
    <scope>NUCLEOTIDE SEQUENCE [LARGE SCALE GENOMIC DNA]</scope>
    <source>
        <strain evidence="3 4">IMCC 1097</strain>
    </source>
</reference>
<feature type="transmembrane region" description="Helical" evidence="1">
    <location>
        <begin position="228"/>
        <end position="247"/>
    </location>
</feature>
<dbReference type="InterPro" id="IPR037185">
    <property type="entry name" value="EmrE-like"/>
</dbReference>
<feature type="transmembrane region" description="Helical" evidence="1">
    <location>
        <begin position="198"/>
        <end position="216"/>
    </location>
</feature>
<dbReference type="GO" id="GO:0016020">
    <property type="term" value="C:membrane"/>
    <property type="evidence" value="ECO:0007669"/>
    <property type="project" value="InterPro"/>
</dbReference>
<accession>A0A5Q2QA95</accession>
<evidence type="ECO:0000256" key="1">
    <source>
        <dbReference type="SAM" id="Phobius"/>
    </source>
</evidence>
<dbReference type="Proteomes" id="UP000388235">
    <property type="component" value="Chromosome"/>
</dbReference>
<dbReference type="AlphaFoldDB" id="A0A5Q2QA95"/>
<proteinExistence type="predicted"/>
<evidence type="ECO:0000313" key="3">
    <source>
        <dbReference type="EMBL" id="QGG81258.1"/>
    </source>
</evidence>
<keyword evidence="1" id="KW-0812">Transmembrane</keyword>
<organism evidence="3 4">
    <name type="scientific">Litorivicinus lipolyticus</name>
    <dbReference type="NCBI Taxonomy" id="418701"/>
    <lineage>
        <taxon>Bacteria</taxon>
        <taxon>Pseudomonadati</taxon>
        <taxon>Pseudomonadota</taxon>
        <taxon>Gammaproteobacteria</taxon>
        <taxon>Oceanospirillales</taxon>
        <taxon>Litorivicinaceae</taxon>
        <taxon>Litorivicinus</taxon>
    </lineage>
</organism>
<dbReference type="PANTHER" id="PTHR22911">
    <property type="entry name" value="ACYL-MALONYL CONDENSING ENZYME-RELATED"/>
    <property type="match status" value="1"/>
</dbReference>
<evidence type="ECO:0000259" key="2">
    <source>
        <dbReference type="Pfam" id="PF00892"/>
    </source>
</evidence>
<feature type="domain" description="EamA" evidence="2">
    <location>
        <begin position="2"/>
        <end position="130"/>
    </location>
</feature>
<feature type="transmembrane region" description="Helical" evidence="1">
    <location>
        <begin position="172"/>
        <end position="192"/>
    </location>
</feature>
<protein>
    <submittedName>
        <fullName evidence="3">EamA family transporter</fullName>
    </submittedName>
</protein>
<dbReference type="EMBL" id="CP045871">
    <property type="protein sequence ID" value="QGG81258.1"/>
    <property type="molecule type" value="Genomic_DNA"/>
</dbReference>
<name>A0A5Q2QA95_9GAMM</name>
<gene>
    <name evidence="3" type="ORF">GH975_02775</name>
</gene>
<feature type="transmembrane region" description="Helical" evidence="1">
    <location>
        <begin position="140"/>
        <end position="160"/>
    </location>
</feature>
<dbReference type="Pfam" id="PF00892">
    <property type="entry name" value="EamA"/>
    <property type="match status" value="2"/>
</dbReference>
<feature type="transmembrane region" description="Helical" evidence="1">
    <location>
        <begin position="253"/>
        <end position="270"/>
    </location>
</feature>
<feature type="transmembrane region" description="Helical" evidence="1">
    <location>
        <begin position="116"/>
        <end position="134"/>
    </location>
</feature>
<dbReference type="KEGG" id="llp:GH975_02775"/>